<keyword evidence="1 6" id="KW-0540">Nuclease</keyword>
<dbReference type="SMART" id="SM00479">
    <property type="entry name" value="EXOIII"/>
    <property type="match status" value="1"/>
</dbReference>
<evidence type="ECO:0000256" key="7">
    <source>
        <dbReference type="RuleBase" id="RU364106"/>
    </source>
</evidence>
<comment type="similarity">
    <text evidence="6 7">Belongs to the helicase family. DinG subfamily. Type 2 sub-subfamily.</text>
</comment>
<keyword evidence="2 6" id="KW-0547">Nucleotide-binding</keyword>
<feature type="binding site" evidence="6">
    <location>
        <begin position="296"/>
        <end position="303"/>
    </location>
    <ligand>
        <name>ATP</name>
        <dbReference type="ChEBI" id="CHEBI:30616"/>
    </ligand>
</feature>
<dbReference type="EC" id="3.1.-.-" evidence="6 7"/>
<proteinExistence type="inferred from homology"/>
<dbReference type="NCBIfam" id="TIGR01407">
    <property type="entry name" value="dinG_rel"/>
    <property type="match status" value="1"/>
</dbReference>
<dbReference type="RefSeq" id="WP_182588984.1">
    <property type="nucleotide sequence ID" value="NZ_JACIVH010000064.1"/>
</dbReference>
<protein>
    <recommendedName>
        <fullName evidence="6 7">3'-5' exonuclease DinG</fullName>
        <ecNumber evidence="6 7">3.1.-.-</ecNumber>
    </recommendedName>
</protein>
<feature type="short sequence motif" description="DEAH box" evidence="6">
    <location>
        <begin position="473"/>
        <end position="476"/>
    </location>
</feature>
<dbReference type="PANTHER" id="PTHR30231:SF41">
    <property type="entry name" value="DNA POLYMERASE III SUBUNIT EPSILON"/>
    <property type="match status" value="1"/>
</dbReference>
<reference evidence="10 11" key="1">
    <citation type="submission" date="2021-12" db="EMBL/GenBank/DDBJ databases">
        <title>A phylogenomic analysis of Limosilactobacillus reuteri reveals ancient and stable evolutionary relationships with rodents and birds and zoonotic transmission to humans.</title>
        <authorList>
            <person name="Li F."/>
            <person name="Li X."/>
            <person name="Cheng C."/>
            <person name="Tollenaar S."/>
            <person name="Zhang J.S."/>
            <person name="Simpson D."/>
            <person name="Tasseva G."/>
            <person name="Perez-Munoz M.E."/>
            <person name="Frese S."/>
            <person name="Gaenzle M.G."/>
            <person name="Walter J."/>
            <person name="Zheng J."/>
        </authorList>
    </citation>
    <scope>NUCLEOTIDE SEQUENCE [LARGE SCALE GENOMIC DNA]</scope>
    <source>
        <strain evidence="10 11">WF-AF5-A</strain>
    </source>
</reference>
<dbReference type="InterPro" id="IPR006555">
    <property type="entry name" value="ATP-dep_Helicase_C"/>
</dbReference>
<dbReference type="HAMAP" id="MF_02206">
    <property type="entry name" value="DinG_exonucl"/>
    <property type="match status" value="1"/>
</dbReference>
<keyword evidence="4 6" id="KW-0269">Exonuclease</keyword>
<evidence type="ECO:0000259" key="8">
    <source>
        <dbReference type="PROSITE" id="PS51193"/>
    </source>
</evidence>
<dbReference type="PANTHER" id="PTHR30231">
    <property type="entry name" value="DNA POLYMERASE III SUBUNIT EPSILON"/>
    <property type="match status" value="1"/>
</dbReference>
<feature type="domain" description="Helicase ATP-binding" evidence="8">
    <location>
        <begin position="259"/>
        <end position="526"/>
    </location>
</feature>
<evidence type="ECO:0000313" key="10">
    <source>
        <dbReference type="EMBL" id="MCD7139578.1"/>
    </source>
</evidence>
<evidence type="ECO:0000256" key="6">
    <source>
        <dbReference type="HAMAP-Rule" id="MF_02206"/>
    </source>
</evidence>
<dbReference type="InterPro" id="IPR001650">
    <property type="entry name" value="Helicase_C-like"/>
</dbReference>
<keyword evidence="3 6" id="KW-0378">Hydrolase</keyword>
<feature type="domain" description="Helicase C-terminal" evidence="9">
    <location>
        <begin position="756"/>
        <end position="938"/>
    </location>
</feature>
<dbReference type="Pfam" id="PF00929">
    <property type="entry name" value="RNase_T"/>
    <property type="match status" value="1"/>
</dbReference>
<evidence type="ECO:0000256" key="2">
    <source>
        <dbReference type="ARBA" id="ARBA00022741"/>
    </source>
</evidence>
<accession>A0ABS8RFS0</accession>
<evidence type="ECO:0000256" key="5">
    <source>
        <dbReference type="ARBA" id="ARBA00022840"/>
    </source>
</evidence>
<dbReference type="Gene3D" id="3.30.420.10">
    <property type="entry name" value="Ribonuclease H-like superfamily/Ribonuclease H"/>
    <property type="match status" value="1"/>
</dbReference>
<dbReference type="SMART" id="SM00487">
    <property type="entry name" value="DEXDc"/>
    <property type="match status" value="1"/>
</dbReference>
<dbReference type="InterPro" id="IPR014013">
    <property type="entry name" value="Helic_SF1/SF2_ATP-bd_DinG/Rad3"/>
</dbReference>
<dbReference type="InterPro" id="IPR014001">
    <property type="entry name" value="Helicase_ATP-bd"/>
</dbReference>
<comment type="function">
    <text evidence="6 7">3'-5' exonuclease.</text>
</comment>
<dbReference type="SUPFAM" id="SSF52540">
    <property type="entry name" value="P-loop containing nucleoside triphosphate hydrolases"/>
    <property type="match status" value="2"/>
</dbReference>
<dbReference type="InterPro" id="IPR012337">
    <property type="entry name" value="RNaseH-like_sf"/>
</dbReference>
<dbReference type="NCBIfam" id="TIGR00573">
    <property type="entry name" value="dnaq"/>
    <property type="match status" value="1"/>
</dbReference>
<dbReference type="InterPro" id="IPR013520">
    <property type="entry name" value="Ribonucl_H"/>
</dbReference>
<dbReference type="Pfam" id="PF00270">
    <property type="entry name" value="DEAD"/>
    <property type="match status" value="1"/>
</dbReference>
<organism evidence="10 11">
    <name type="scientific">Limosilactobacillus balticus</name>
    <dbReference type="NCBI Taxonomy" id="2759747"/>
    <lineage>
        <taxon>Bacteria</taxon>
        <taxon>Bacillati</taxon>
        <taxon>Bacillota</taxon>
        <taxon>Bacilli</taxon>
        <taxon>Lactobacillales</taxon>
        <taxon>Lactobacillaceae</taxon>
        <taxon>Limosilactobacillus</taxon>
    </lineage>
</organism>
<dbReference type="SUPFAM" id="SSF53098">
    <property type="entry name" value="Ribonuclease H-like"/>
    <property type="match status" value="1"/>
</dbReference>
<dbReference type="PROSITE" id="PS51194">
    <property type="entry name" value="HELICASE_CTER"/>
    <property type="match status" value="1"/>
</dbReference>
<evidence type="ECO:0000259" key="9">
    <source>
        <dbReference type="PROSITE" id="PS51194"/>
    </source>
</evidence>
<dbReference type="SMART" id="SM00491">
    <property type="entry name" value="HELICc2"/>
    <property type="match status" value="1"/>
</dbReference>
<dbReference type="GO" id="GO:0004386">
    <property type="term" value="F:helicase activity"/>
    <property type="evidence" value="ECO:0007669"/>
    <property type="project" value="UniProtKB-KW"/>
</dbReference>
<gene>
    <name evidence="6 7" type="primary">dinG</name>
    <name evidence="10" type="ORF">LTY59_10235</name>
</gene>
<keyword evidence="11" id="KW-1185">Reference proteome</keyword>
<name>A0ABS8RFS0_9LACO</name>
<keyword evidence="5 6" id="KW-0067">ATP-binding</keyword>
<evidence type="ECO:0000256" key="3">
    <source>
        <dbReference type="ARBA" id="ARBA00022801"/>
    </source>
</evidence>
<dbReference type="InterPro" id="IPR006310">
    <property type="entry name" value="DinG"/>
</dbReference>
<dbReference type="Pfam" id="PF13307">
    <property type="entry name" value="Helicase_C_2"/>
    <property type="match status" value="1"/>
</dbReference>
<keyword evidence="10" id="KW-0347">Helicase</keyword>
<dbReference type="Gene3D" id="3.40.50.300">
    <property type="entry name" value="P-loop containing nucleotide triphosphate hydrolases"/>
    <property type="match status" value="2"/>
</dbReference>
<dbReference type="Proteomes" id="UP001200032">
    <property type="component" value="Unassembled WGS sequence"/>
</dbReference>
<evidence type="ECO:0000256" key="4">
    <source>
        <dbReference type="ARBA" id="ARBA00022839"/>
    </source>
</evidence>
<dbReference type="InterPro" id="IPR036397">
    <property type="entry name" value="RNaseH_sf"/>
</dbReference>
<dbReference type="CDD" id="cd06127">
    <property type="entry name" value="DEDDh"/>
    <property type="match status" value="1"/>
</dbReference>
<evidence type="ECO:0000313" key="11">
    <source>
        <dbReference type="Proteomes" id="UP001200032"/>
    </source>
</evidence>
<evidence type="ECO:0000256" key="1">
    <source>
        <dbReference type="ARBA" id="ARBA00022722"/>
    </source>
</evidence>
<dbReference type="InterPro" id="IPR011545">
    <property type="entry name" value="DEAD/DEAH_box_helicase_dom"/>
</dbReference>
<dbReference type="PROSITE" id="PS51193">
    <property type="entry name" value="HELICASE_ATP_BIND_2"/>
    <property type="match status" value="1"/>
</dbReference>
<dbReference type="EMBL" id="JAJPDJ010000074">
    <property type="protein sequence ID" value="MCD7139578.1"/>
    <property type="molecule type" value="Genomic_DNA"/>
</dbReference>
<comment type="caution">
    <text evidence="10">The sequence shown here is derived from an EMBL/GenBank/DDBJ whole genome shotgun (WGS) entry which is preliminary data.</text>
</comment>
<dbReference type="InterPro" id="IPR006054">
    <property type="entry name" value="DnaQ"/>
</dbReference>
<dbReference type="InterPro" id="IPR027417">
    <property type="entry name" value="P-loop_NTPase"/>
</dbReference>
<sequence>MTQRSSQRTKKRDKKAPIYSVVDLETTGTNVNHGDRIIQIGCVLVQDGEIINHFETKINPREKIPRSIVQLTGIEDKDVRKAPLFEDIAGTIYSLLAETTFVAHNVNFDFPFLNAELERAGYPSLSIPAIDTVTLSQILLPTAKSFRLRDLTSSLHIEHDHPHSAVSDAEATAELLTDLLKRIEQLPTLTLEKITQLKLNLPQQTAGVFDVELLRRRKSPQPLSEELYVSHGIVLHKSRPITANGQREQHKYPSTKKAKEKLYGDTLKLRPVQAKMMNSIYNNYTHDEPKTMIVEAGTGVGKTLGYLFPLSYVAYPDKKIVVSTATNILQQQIIDTSIAQLNKVLPFKMNSVIIKGNAHYIDIARFVHSLSVIEDSKLVQLLKAKILVWLLSTQSGDLDELNLNSQQSPYFTEIRHQGIRSLNPANAFYHDDFLVRREKRLHQADIIITNHAYLVAHAQELGDGTRRPYLVIDEAQHLSESILKRSRRTFNFQKLRTAVHIMSGLVNNGNDRNLTDIFAEQALGSYNVELLRGDLNAVEEAVDLFQQALYRQYMTSATGNPDNELIEQPLQNDQVTALLDISGPVMMKLEQALSSVQLHFSALSHLFNSQSDRWLLSDRYLMSQFQSQLAKLIEADQTLNEFNETLQQQGEAAAFWITIRQSSEQSALQLSGGLLEATHYLTKNVYPYFAQPLFVGATLFTSPRSLYLYHQLDLERNNTLTRRFASPYNYKQHAKLLIAEDAPVPSAQNNSDYIKYLSDTIYQLTKNADYQTMILFNSLVMIEQVYSQLRETDLFDQRDILAQGITGNRDKILKQFSGGKNSILLGASSFWEGIDLPESALELLIITRLPFDSPDEIMNRAHNKLLQQQGKNPFYHSELPKATMRLRQGIGRLLRTEDDHGVAVVLDPRLQTRRYGKTILSSLPTDLPVSSKKTAELISITQKFLQNGKEDKVN</sequence>